<name>A0A848LY05_9BACT</name>
<accession>A0A848LY05</accession>
<dbReference type="EMBL" id="JABBJJ010000461">
    <property type="protein sequence ID" value="NMO22706.1"/>
    <property type="molecule type" value="Genomic_DNA"/>
</dbReference>
<organism evidence="1 2">
    <name type="scientific">Pyxidicoccus fallax</name>
    <dbReference type="NCBI Taxonomy" id="394095"/>
    <lineage>
        <taxon>Bacteria</taxon>
        <taxon>Pseudomonadati</taxon>
        <taxon>Myxococcota</taxon>
        <taxon>Myxococcia</taxon>
        <taxon>Myxococcales</taxon>
        <taxon>Cystobacterineae</taxon>
        <taxon>Myxococcaceae</taxon>
        <taxon>Pyxidicoccus</taxon>
    </lineage>
</organism>
<evidence type="ECO:0000313" key="1">
    <source>
        <dbReference type="EMBL" id="NMO22706.1"/>
    </source>
</evidence>
<dbReference type="AlphaFoldDB" id="A0A848LY05"/>
<sequence>MTRWLPLALLLLPACALFHRPPRPVHAPPEEAARFSFPETGIPEEGLRAVPGAMVRAIQLAMEDFYPWDKKPPTSEGPEWECLYRRESYGVYAAPYQDDVILVSIVLEPQACGGRAVPHDMGALYAVDTRSWRILAVQR</sequence>
<comment type="caution">
    <text evidence="1">The sequence shown here is derived from an EMBL/GenBank/DDBJ whole genome shotgun (WGS) entry which is preliminary data.</text>
</comment>
<evidence type="ECO:0000313" key="2">
    <source>
        <dbReference type="Proteomes" id="UP000518300"/>
    </source>
</evidence>
<proteinExistence type="predicted"/>
<keyword evidence="2" id="KW-1185">Reference proteome</keyword>
<gene>
    <name evidence="1" type="ORF">HG543_48800</name>
</gene>
<protein>
    <submittedName>
        <fullName evidence="1">Uncharacterized protein</fullName>
    </submittedName>
</protein>
<reference evidence="1 2" key="1">
    <citation type="submission" date="2020-04" db="EMBL/GenBank/DDBJ databases">
        <title>Draft genome of Pyxidicoccus fallax type strain.</title>
        <authorList>
            <person name="Whitworth D.E."/>
        </authorList>
    </citation>
    <scope>NUCLEOTIDE SEQUENCE [LARGE SCALE GENOMIC DNA]</scope>
    <source>
        <strain evidence="1 2">DSM 14698</strain>
    </source>
</reference>
<dbReference type="Proteomes" id="UP000518300">
    <property type="component" value="Unassembled WGS sequence"/>
</dbReference>